<feature type="region of interest" description="Disordered" evidence="1">
    <location>
        <begin position="29"/>
        <end position="95"/>
    </location>
</feature>
<reference evidence="2" key="1">
    <citation type="journal article" date="2020" name="Nat. Commun.">
        <title>Large-scale genome sequencing of mycorrhizal fungi provides insights into the early evolution of symbiotic traits.</title>
        <authorList>
            <person name="Miyauchi S."/>
            <person name="Kiss E."/>
            <person name="Kuo A."/>
            <person name="Drula E."/>
            <person name="Kohler A."/>
            <person name="Sanchez-Garcia M."/>
            <person name="Morin E."/>
            <person name="Andreopoulos B."/>
            <person name="Barry K.W."/>
            <person name="Bonito G."/>
            <person name="Buee M."/>
            <person name="Carver A."/>
            <person name="Chen C."/>
            <person name="Cichocki N."/>
            <person name="Clum A."/>
            <person name="Culley D."/>
            <person name="Crous P.W."/>
            <person name="Fauchery L."/>
            <person name="Girlanda M."/>
            <person name="Hayes R.D."/>
            <person name="Keri Z."/>
            <person name="LaButti K."/>
            <person name="Lipzen A."/>
            <person name="Lombard V."/>
            <person name="Magnuson J."/>
            <person name="Maillard F."/>
            <person name="Murat C."/>
            <person name="Nolan M."/>
            <person name="Ohm R.A."/>
            <person name="Pangilinan J."/>
            <person name="Pereira M.F."/>
            <person name="Perotto S."/>
            <person name="Peter M."/>
            <person name="Pfister S."/>
            <person name="Riley R."/>
            <person name="Sitrit Y."/>
            <person name="Stielow J.B."/>
            <person name="Szollosi G."/>
            <person name="Zifcakova L."/>
            <person name="Stursova M."/>
            <person name="Spatafora J.W."/>
            <person name="Tedersoo L."/>
            <person name="Vaario L.M."/>
            <person name="Yamada A."/>
            <person name="Yan M."/>
            <person name="Wang P."/>
            <person name="Xu J."/>
            <person name="Bruns T."/>
            <person name="Baldrian P."/>
            <person name="Vilgalys R."/>
            <person name="Dunand C."/>
            <person name="Henrissat B."/>
            <person name="Grigoriev I.V."/>
            <person name="Hibbett D."/>
            <person name="Nagy L.G."/>
            <person name="Martin F.M."/>
        </authorList>
    </citation>
    <scope>NUCLEOTIDE SEQUENCE</scope>
    <source>
        <strain evidence="2">UH-Tt-Lm1</strain>
    </source>
</reference>
<dbReference type="OrthoDB" id="3308956at2759"/>
<reference evidence="2" key="2">
    <citation type="submission" date="2020-11" db="EMBL/GenBank/DDBJ databases">
        <authorList>
            <consortium name="DOE Joint Genome Institute"/>
            <person name="Kuo A."/>
            <person name="Miyauchi S."/>
            <person name="Kiss E."/>
            <person name="Drula E."/>
            <person name="Kohler A."/>
            <person name="Sanchez-Garcia M."/>
            <person name="Andreopoulos B."/>
            <person name="Barry K.W."/>
            <person name="Bonito G."/>
            <person name="Buee M."/>
            <person name="Carver A."/>
            <person name="Chen C."/>
            <person name="Cichocki N."/>
            <person name="Clum A."/>
            <person name="Culley D."/>
            <person name="Crous P.W."/>
            <person name="Fauchery L."/>
            <person name="Girlanda M."/>
            <person name="Hayes R."/>
            <person name="Keri Z."/>
            <person name="Labutti K."/>
            <person name="Lipzen A."/>
            <person name="Lombard V."/>
            <person name="Magnuson J."/>
            <person name="Maillard F."/>
            <person name="Morin E."/>
            <person name="Murat C."/>
            <person name="Nolan M."/>
            <person name="Ohm R."/>
            <person name="Pangilinan J."/>
            <person name="Pereira M."/>
            <person name="Perotto S."/>
            <person name="Peter M."/>
            <person name="Riley R."/>
            <person name="Sitrit Y."/>
            <person name="Stielow B."/>
            <person name="Szollosi G."/>
            <person name="Zifcakova L."/>
            <person name="Stursova M."/>
            <person name="Spatafora J.W."/>
            <person name="Tedersoo L."/>
            <person name="Vaario L.-M."/>
            <person name="Yamada A."/>
            <person name="Yan M."/>
            <person name="Wang P."/>
            <person name="Xu J."/>
            <person name="Bruns T."/>
            <person name="Baldrian P."/>
            <person name="Vilgalys R."/>
            <person name="Henrissat B."/>
            <person name="Grigoriev I.V."/>
            <person name="Hibbett D."/>
            <person name="Nagy L.G."/>
            <person name="Martin F.M."/>
        </authorList>
    </citation>
    <scope>NUCLEOTIDE SEQUENCE</scope>
    <source>
        <strain evidence="2">UH-Tt-Lm1</strain>
    </source>
</reference>
<evidence type="ECO:0000313" key="2">
    <source>
        <dbReference type="EMBL" id="KAF9778491.1"/>
    </source>
</evidence>
<dbReference type="Proteomes" id="UP000736335">
    <property type="component" value="Unassembled WGS sequence"/>
</dbReference>
<dbReference type="AlphaFoldDB" id="A0A9P6L0Z8"/>
<sequence length="269" mass="30229">MYRPHHPITESQASFYHARATPMILHGFDEGQLSENSPSDSASIDGNQLTAPFPAESSQAENNRARNRDQNKGKQRPAPYKIGHGGKKRPKREEKLKVHEPLEFIPADSSKLLGRPDFQAVDQTKYYCDATQRGWKALPPVDFSVQGNEGIKLTDAMNMLFPNLHGRDDPMFMEGGAGPSVSLRIEIVGHQSGLEKARQIPTMNHKKERVPITRQKLGHDIAKIIKLHLEKGSQFSVPFDDMYLVRLHNVSQASSSWQPELWYKTPAAS</sequence>
<evidence type="ECO:0000313" key="3">
    <source>
        <dbReference type="Proteomes" id="UP000736335"/>
    </source>
</evidence>
<organism evidence="2 3">
    <name type="scientific">Thelephora terrestris</name>
    <dbReference type="NCBI Taxonomy" id="56493"/>
    <lineage>
        <taxon>Eukaryota</taxon>
        <taxon>Fungi</taxon>
        <taxon>Dikarya</taxon>
        <taxon>Basidiomycota</taxon>
        <taxon>Agaricomycotina</taxon>
        <taxon>Agaricomycetes</taxon>
        <taxon>Thelephorales</taxon>
        <taxon>Thelephoraceae</taxon>
        <taxon>Thelephora</taxon>
    </lineage>
</organism>
<feature type="compositionally biased region" description="Polar residues" evidence="1">
    <location>
        <begin position="33"/>
        <end position="62"/>
    </location>
</feature>
<dbReference type="EMBL" id="WIUZ02000023">
    <property type="protein sequence ID" value="KAF9778491.1"/>
    <property type="molecule type" value="Genomic_DNA"/>
</dbReference>
<protein>
    <submittedName>
        <fullName evidence="2">Uncharacterized protein</fullName>
    </submittedName>
</protein>
<accession>A0A9P6L0Z8</accession>
<feature type="compositionally biased region" description="Basic and acidic residues" evidence="1">
    <location>
        <begin position="63"/>
        <end position="72"/>
    </location>
</feature>
<comment type="caution">
    <text evidence="2">The sequence shown here is derived from an EMBL/GenBank/DDBJ whole genome shotgun (WGS) entry which is preliminary data.</text>
</comment>
<evidence type="ECO:0000256" key="1">
    <source>
        <dbReference type="SAM" id="MobiDB-lite"/>
    </source>
</evidence>
<proteinExistence type="predicted"/>
<gene>
    <name evidence="2" type="ORF">BJ322DRAFT_498605</name>
</gene>
<keyword evidence="3" id="KW-1185">Reference proteome</keyword>
<name>A0A9P6L0Z8_9AGAM</name>